<sequence length="244" mass="27649">MSSNTKEAAKNNLSFILYENNKVPRYLQLTPREYKAILYVPVVLTVFSIFALAGSYFYTKNIENLIKAKEPLIIKNLRDENSGLTQKNSELTTLNLDLTNRLANETISGASASSLNIIAPVKGQKDLTSPASIKIEDIKVNKGNEKVELSFNLINITQDNNRVSGYIHIFLFDGNNYFHYPEGGDSIRNFSLNYTKGESFATSRFRPVTAKFDLPKTSTAMFKVFIFNRLGDIVHQQLFREEIK</sequence>
<gene>
    <name evidence="2" type="ORF">DAY19_06030</name>
</gene>
<dbReference type="RefSeq" id="WP_114706306.1">
    <property type="nucleotide sequence ID" value="NZ_QDKL01000002.1"/>
</dbReference>
<dbReference type="EMBL" id="QDKL01000002">
    <property type="protein sequence ID" value="RZF21239.1"/>
    <property type="molecule type" value="Genomic_DNA"/>
</dbReference>
<keyword evidence="1" id="KW-1133">Transmembrane helix</keyword>
<comment type="caution">
    <text evidence="2">The sequence shown here is derived from an EMBL/GenBank/DDBJ whole genome shotgun (WGS) entry which is preliminary data.</text>
</comment>
<proteinExistence type="predicted"/>
<feature type="transmembrane region" description="Helical" evidence="1">
    <location>
        <begin position="36"/>
        <end position="59"/>
    </location>
</feature>
<evidence type="ECO:0000313" key="3">
    <source>
        <dbReference type="Proteomes" id="UP000443582"/>
    </source>
</evidence>
<reference evidence="3" key="1">
    <citation type="journal article" date="2019" name="Int. J. Syst. Evol. Microbiol.">
        <title>Halobacteriovorax valvorus sp. nov., a novel prokaryotic predator isolated from coastal seawater of China.</title>
        <authorList>
            <person name="Chen M.-X."/>
        </authorList>
    </citation>
    <scope>NUCLEOTIDE SEQUENCE [LARGE SCALE GENOMIC DNA]</scope>
    <source>
        <strain evidence="3">BL9</strain>
    </source>
</reference>
<accession>A0ABY0IE78</accession>
<keyword evidence="3" id="KW-1185">Reference proteome</keyword>
<keyword evidence="1" id="KW-0472">Membrane</keyword>
<organism evidence="2 3">
    <name type="scientific">Halobacteriovorax vibrionivorans</name>
    <dbReference type="NCBI Taxonomy" id="2152716"/>
    <lineage>
        <taxon>Bacteria</taxon>
        <taxon>Pseudomonadati</taxon>
        <taxon>Bdellovibrionota</taxon>
        <taxon>Bacteriovoracia</taxon>
        <taxon>Bacteriovoracales</taxon>
        <taxon>Halobacteriovoraceae</taxon>
        <taxon>Halobacteriovorax</taxon>
    </lineage>
</organism>
<evidence type="ECO:0000313" key="2">
    <source>
        <dbReference type="EMBL" id="RZF21239.1"/>
    </source>
</evidence>
<dbReference type="Proteomes" id="UP000443582">
    <property type="component" value="Unassembled WGS sequence"/>
</dbReference>
<evidence type="ECO:0000256" key="1">
    <source>
        <dbReference type="SAM" id="Phobius"/>
    </source>
</evidence>
<keyword evidence="1" id="KW-0812">Transmembrane</keyword>
<name>A0ABY0IE78_9BACT</name>
<protein>
    <submittedName>
        <fullName evidence="2">Uncharacterized protein</fullName>
    </submittedName>
</protein>